<evidence type="ECO:0000313" key="6">
    <source>
        <dbReference type="EMBL" id="CCJ72961.1"/>
    </source>
</evidence>
<evidence type="ECO:0000256" key="1">
    <source>
        <dbReference type="ARBA" id="ARBA00007381"/>
    </source>
</evidence>
<dbReference type="FunFam" id="3.30.420.40:FF:000071">
    <property type="entry name" value="Molecular chaperone DnaK"/>
    <property type="match status" value="1"/>
</dbReference>
<dbReference type="InterPro" id="IPR018181">
    <property type="entry name" value="Heat_shock_70_CS"/>
</dbReference>
<dbReference type="InterPro" id="IPR029047">
    <property type="entry name" value="HSP70_peptide-bd_sf"/>
</dbReference>
<dbReference type="PROSITE" id="PS01036">
    <property type="entry name" value="HSP70_3"/>
    <property type="match status" value="1"/>
</dbReference>
<gene>
    <name evidence="6" type="ORF">BN137_2332</name>
</gene>
<dbReference type="GO" id="GO:0140662">
    <property type="term" value="F:ATP-dependent protein folding chaperone"/>
    <property type="evidence" value="ECO:0007669"/>
    <property type="project" value="InterPro"/>
</dbReference>
<dbReference type="Gene3D" id="3.30.420.40">
    <property type="match status" value="2"/>
</dbReference>
<keyword evidence="4" id="KW-0143">Chaperone</keyword>
<accession>K8A0X3</accession>
<dbReference type="PRINTS" id="PR00301">
    <property type="entry name" value="HEATSHOCK70"/>
</dbReference>
<name>K8A0X3_9ENTR</name>
<comment type="caution">
    <text evidence="6">The sequence shown here is derived from an EMBL/GenBank/DDBJ whole genome shotgun (WGS) entry which is preliminary data.</text>
</comment>
<dbReference type="Proteomes" id="UP000009340">
    <property type="component" value="Unassembled WGS sequence"/>
</dbReference>
<evidence type="ECO:0000256" key="4">
    <source>
        <dbReference type="ARBA" id="ARBA00023186"/>
    </source>
</evidence>
<dbReference type="Gene3D" id="2.60.34.10">
    <property type="entry name" value="Substrate Binding Domain Of DNAk, Chain A, domain 1"/>
    <property type="match status" value="1"/>
</dbReference>
<proteinExistence type="inferred from homology"/>
<sequence length="567" mass="62952">METTTPLIGIDLGTSNSAVAWFTDGRATLIADGQKKVLTPSVVGLDDDGHLIVGEAAKARLVSHPTLTHASFKRYMGTDKVFTLGEHRFRAEELSALVLRKLKADAEVSLGCALTRAVITVPAWFNDIQRKAVKTAGHLAGLTVERLVNEPTAASLAYGLADNREQKFLVFDLGGGTFDVSIVDMFEGVIEVRASSGDARLGGDDFTDIIRQWMLSRYPDYQPDGMHHDEAQLVAHAESLKYQLTHQALATATFNAGGHDMTWQLDNDTFTDICQPLLARLKQPVIQALRDARFDIGDLDDVILVGGATRMPVVRQLAARMFGRFPRAELNPDEVVALGAGIQAGLASLDAALDDIVLTDVMPFSLGIETSRRNGERYDTGYFLPIIERNSFVPVSMFQSISTVYDNQRQLDIVVYQGEARRVSENILLDKFTLNIPPRPQVRSPLMYALPTPLTAFWRWNAKWTGRSRVASLVIERAPGSLSPEEIQQRLAQLNALKIHPRDRPENRQLLAQASLRYEQTLGERRHLIDHYSGQFEQALESQDLRIIASARQALEQILAQFDDGLR</sequence>
<organism evidence="6 7">
    <name type="scientific">Cronobacter condimenti 1330</name>
    <dbReference type="NCBI Taxonomy" id="1073999"/>
    <lineage>
        <taxon>Bacteria</taxon>
        <taxon>Pseudomonadati</taxon>
        <taxon>Pseudomonadota</taxon>
        <taxon>Gammaproteobacteria</taxon>
        <taxon>Enterobacterales</taxon>
        <taxon>Enterobacteriaceae</taxon>
        <taxon>Cronobacter</taxon>
    </lineage>
</organism>
<evidence type="ECO:0000256" key="3">
    <source>
        <dbReference type="ARBA" id="ARBA00022840"/>
    </source>
</evidence>
<dbReference type="EMBL" id="CAKW01000083">
    <property type="protein sequence ID" value="CCJ72961.1"/>
    <property type="molecule type" value="Genomic_DNA"/>
</dbReference>
<dbReference type="Pfam" id="PF00012">
    <property type="entry name" value="HSP70"/>
    <property type="match status" value="2"/>
</dbReference>
<evidence type="ECO:0000256" key="2">
    <source>
        <dbReference type="ARBA" id="ARBA00022741"/>
    </source>
</evidence>
<dbReference type="AlphaFoldDB" id="K8A0X3"/>
<dbReference type="SUPFAM" id="SSF53067">
    <property type="entry name" value="Actin-like ATPase domain"/>
    <property type="match status" value="2"/>
</dbReference>
<keyword evidence="2 5" id="KW-0547">Nucleotide-binding</keyword>
<dbReference type="Gene3D" id="3.90.640.10">
    <property type="entry name" value="Actin, Chain A, domain 4"/>
    <property type="match status" value="1"/>
</dbReference>
<dbReference type="PANTHER" id="PTHR19375">
    <property type="entry name" value="HEAT SHOCK PROTEIN 70KDA"/>
    <property type="match status" value="1"/>
</dbReference>
<dbReference type="STRING" id="1073999.AFK62_05095"/>
<protein>
    <submittedName>
        <fullName evidence="6">Chaperone protein DnaK</fullName>
    </submittedName>
</protein>
<dbReference type="GO" id="GO:0005524">
    <property type="term" value="F:ATP binding"/>
    <property type="evidence" value="ECO:0007669"/>
    <property type="project" value="UniProtKB-KW"/>
</dbReference>
<dbReference type="SUPFAM" id="SSF100920">
    <property type="entry name" value="Heat shock protein 70kD (HSP70), peptide-binding domain"/>
    <property type="match status" value="1"/>
</dbReference>
<dbReference type="PROSITE" id="PS00329">
    <property type="entry name" value="HSP70_2"/>
    <property type="match status" value="1"/>
</dbReference>
<evidence type="ECO:0000313" key="7">
    <source>
        <dbReference type="Proteomes" id="UP000009340"/>
    </source>
</evidence>
<keyword evidence="3 5" id="KW-0067">ATP-binding</keyword>
<dbReference type="PROSITE" id="PS00297">
    <property type="entry name" value="HSP70_1"/>
    <property type="match status" value="1"/>
</dbReference>
<reference evidence="6" key="1">
    <citation type="submission" date="2012-07" db="EMBL/GenBank/DDBJ databases">
        <authorList>
            <person name="Cummings C."/>
        </authorList>
    </citation>
    <scope>NUCLEOTIDE SEQUENCE</scope>
    <source>
        <strain evidence="6">1330</strain>
    </source>
</reference>
<dbReference type="eggNOG" id="COG0443">
    <property type="taxonomic scope" value="Bacteria"/>
</dbReference>
<evidence type="ECO:0000256" key="5">
    <source>
        <dbReference type="RuleBase" id="RU003322"/>
    </source>
</evidence>
<dbReference type="InterPro" id="IPR013126">
    <property type="entry name" value="Hsp_70_fam"/>
</dbReference>
<dbReference type="InterPro" id="IPR043129">
    <property type="entry name" value="ATPase_NBD"/>
</dbReference>
<comment type="similarity">
    <text evidence="1 5">Belongs to the heat shock protein 70 family.</text>
</comment>